<dbReference type="AlphaFoldDB" id="A0A2P7QRA6"/>
<dbReference type="Proteomes" id="UP000241167">
    <property type="component" value="Unassembled WGS sequence"/>
</dbReference>
<sequence>MQSLFAGGTLVRLLLLLLILGLAASWLLGALMVRATPSAVPLPPAPATPVRLESSDGLALAGSYWPGRSADAPAILLLHGNGASRAALAGNVAWFAERGYAALAIDLRGHGRSASAGKSFGLEESRDAAASLAWLRRKGHGRIAVIGVSLGGASALLGDHGPVTADALILQAVYPDIRSAIRNRIAGILGTVPATLLEPLLSFQARPRLGAWPGRLAPIAALPRFRGPVLIVGGGADRHTPPAETRALYAAAPGPKTLWIAEGYDHAAVSAIDSPEYRRRVLAFLEQTIGRP</sequence>
<dbReference type="RefSeq" id="WP_106512670.1">
    <property type="nucleotide sequence ID" value="NZ_PXYI01000003.1"/>
</dbReference>
<dbReference type="Pfam" id="PF12697">
    <property type="entry name" value="Abhydrolase_6"/>
    <property type="match status" value="1"/>
</dbReference>
<evidence type="ECO:0000256" key="2">
    <source>
        <dbReference type="ARBA" id="ARBA00038115"/>
    </source>
</evidence>
<evidence type="ECO:0000256" key="1">
    <source>
        <dbReference type="ARBA" id="ARBA00022801"/>
    </source>
</evidence>
<comment type="caution">
    <text evidence="4">The sequence shown here is derived from an EMBL/GenBank/DDBJ whole genome shotgun (WGS) entry which is preliminary data.</text>
</comment>
<dbReference type="Gene3D" id="3.40.50.1820">
    <property type="entry name" value="alpha/beta hydrolase"/>
    <property type="match status" value="1"/>
</dbReference>
<evidence type="ECO:0000313" key="4">
    <source>
        <dbReference type="EMBL" id="PSJ40518.1"/>
    </source>
</evidence>
<dbReference type="SUPFAM" id="SSF53474">
    <property type="entry name" value="alpha/beta-Hydrolases"/>
    <property type="match status" value="1"/>
</dbReference>
<feature type="domain" description="AB hydrolase-1" evidence="3">
    <location>
        <begin position="75"/>
        <end position="269"/>
    </location>
</feature>
<dbReference type="EMBL" id="PXYI01000003">
    <property type="protein sequence ID" value="PSJ40518.1"/>
    <property type="molecule type" value="Genomic_DNA"/>
</dbReference>
<keyword evidence="5" id="KW-1185">Reference proteome</keyword>
<dbReference type="OrthoDB" id="9805123at2"/>
<protein>
    <submittedName>
        <fullName evidence="4">Alpha/beta hydrolase</fullName>
    </submittedName>
</protein>
<evidence type="ECO:0000313" key="5">
    <source>
        <dbReference type="Proteomes" id="UP000241167"/>
    </source>
</evidence>
<comment type="similarity">
    <text evidence="2">Belongs to the AB hydrolase superfamily. FUS2 hydrolase family.</text>
</comment>
<keyword evidence="1 4" id="KW-0378">Hydrolase</keyword>
<accession>A0A2P7QRA6</accession>
<proteinExistence type="inferred from homology"/>
<dbReference type="PANTHER" id="PTHR22946:SF9">
    <property type="entry name" value="POLYKETIDE TRANSFERASE AF380"/>
    <property type="match status" value="1"/>
</dbReference>
<dbReference type="PANTHER" id="PTHR22946">
    <property type="entry name" value="DIENELACTONE HYDROLASE DOMAIN-CONTAINING PROTEIN-RELATED"/>
    <property type="match status" value="1"/>
</dbReference>
<dbReference type="InterPro" id="IPR029058">
    <property type="entry name" value="AB_hydrolase_fold"/>
</dbReference>
<evidence type="ECO:0000259" key="3">
    <source>
        <dbReference type="Pfam" id="PF12697"/>
    </source>
</evidence>
<dbReference type="InterPro" id="IPR050261">
    <property type="entry name" value="FrsA_esterase"/>
</dbReference>
<dbReference type="GO" id="GO:0052689">
    <property type="term" value="F:carboxylic ester hydrolase activity"/>
    <property type="evidence" value="ECO:0007669"/>
    <property type="project" value="UniProtKB-ARBA"/>
</dbReference>
<organism evidence="4 5">
    <name type="scientific">Allosphingosinicella deserti</name>
    <dbReference type="NCBI Taxonomy" id="2116704"/>
    <lineage>
        <taxon>Bacteria</taxon>
        <taxon>Pseudomonadati</taxon>
        <taxon>Pseudomonadota</taxon>
        <taxon>Alphaproteobacteria</taxon>
        <taxon>Sphingomonadales</taxon>
        <taxon>Sphingomonadaceae</taxon>
        <taxon>Allosphingosinicella</taxon>
    </lineage>
</organism>
<reference evidence="4 5" key="1">
    <citation type="submission" date="2018-03" db="EMBL/GenBank/DDBJ databases">
        <title>The draft genome of Sphingosinicella sp. GL-C-18.</title>
        <authorList>
            <person name="Liu L."/>
            <person name="Li L."/>
            <person name="Liang L."/>
            <person name="Zhang X."/>
            <person name="Wang T."/>
        </authorList>
    </citation>
    <scope>NUCLEOTIDE SEQUENCE [LARGE SCALE GENOMIC DNA]</scope>
    <source>
        <strain evidence="4 5">GL-C-18</strain>
    </source>
</reference>
<gene>
    <name evidence="4" type="ORF">C7I55_09295</name>
</gene>
<dbReference type="InterPro" id="IPR000073">
    <property type="entry name" value="AB_hydrolase_1"/>
</dbReference>
<name>A0A2P7QRA6_9SPHN</name>